<evidence type="ECO:0000313" key="1">
    <source>
        <dbReference type="EMBL" id="PVX43540.1"/>
    </source>
</evidence>
<organism evidence="1 2">
    <name type="scientific">Hallella colorans</name>
    <dbReference type="NCBI Taxonomy" id="1703337"/>
    <lineage>
        <taxon>Bacteria</taxon>
        <taxon>Pseudomonadati</taxon>
        <taxon>Bacteroidota</taxon>
        <taxon>Bacteroidia</taxon>
        <taxon>Bacteroidales</taxon>
        <taxon>Prevotellaceae</taxon>
        <taxon>Hallella</taxon>
    </lineage>
</organism>
<keyword evidence="2" id="KW-1185">Reference proteome</keyword>
<accession>A0A2U0TIX3</accession>
<proteinExistence type="predicted"/>
<dbReference type="Proteomes" id="UP000245870">
    <property type="component" value="Unassembled WGS sequence"/>
</dbReference>
<dbReference type="AlphaFoldDB" id="A0A2U0TIX3"/>
<sequence length="42" mass="4869">MECAANCESSTRQMLYVIFGFSFGMRKDMLTLQLFFKLIPAE</sequence>
<reference evidence="1 2" key="1">
    <citation type="submission" date="2018-05" db="EMBL/GenBank/DDBJ databases">
        <title>Genomic Encyclopedia of Type Strains, Phase IV (KMG-IV): sequencing the most valuable type-strain genomes for metagenomic binning, comparative biology and taxonomic classification.</title>
        <authorList>
            <person name="Goeker M."/>
        </authorList>
    </citation>
    <scope>NUCLEOTIDE SEQUENCE [LARGE SCALE GENOMIC DNA]</scope>
    <source>
        <strain evidence="1 2">DSM 100333</strain>
    </source>
</reference>
<gene>
    <name evidence="1" type="ORF">C7379_1457</name>
</gene>
<evidence type="ECO:0000313" key="2">
    <source>
        <dbReference type="Proteomes" id="UP000245870"/>
    </source>
</evidence>
<protein>
    <submittedName>
        <fullName evidence="1">Uncharacterized protein</fullName>
    </submittedName>
</protein>
<dbReference type="EMBL" id="QENY01000045">
    <property type="protein sequence ID" value="PVX43540.1"/>
    <property type="molecule type" value="Genomic_DNA"/>
</dbReference>
<name>A0A2U0TIX3_9BACT</name>
<comment type="caution">
    <text evidence="1">The sequence shown here is derived from an EMBL/GenBank/DDBJ whole genome shotgun (WGS) entry which is preliminary data.</text>
</comment>